<sequence>MYPTPPEHLDDLLEDCKKKGAFKPIAYEWYRYVAQITLVSASIDFRSPSITFENISNYGVLIGLLGRMSRLMLTNMKLSSEGLSGESTLIIDRCINESAIILMWLCTKKDDQYFNIFKSKGLFSDLKLKSEIQKNIEARKGNQLPIENRMLKSISHYLSESGINEDQIKSLQSKMPNMRQMMIEIGMDSTHYTVIMNIGSHNLHGTWTALKQNYYGEKDGTVFIKDLNTSNTHINQYIQVAILVIEANIAFFDCVIDSSEEFKSFYTMFKSIKEEVLKIRNLYEKSISVV</sequence>
<evidence type="ECO:0000313" key="2">
    <source>
        <dbReference type="Proteomes" id="UP000054921"/>
    </source>
</evidence>
<protein>
    <submittedName>
        <fullName evidence="1">Uncharacterized protein</fullName>
    </submittedName>
</protein>
<comment type="caution">
    <text evidence="1">The sequence shown here is derived from an EMBL/GenBank/DDBJ whole genome shotgun (WGS) entry which is preliminary data.</text>
</comment>
<dbReference type="Pfam" id="PF18928">
    <property type="entry name" value="DUF5677"/>
    <property type="match status" value="1"/>
</dbReference>
<dbReference type="Proteomes" id="UP000054921">
    <property type="component" value="Unassembled WGS sequence"/>
</dbReference>
<dbReference type="PATRIC" id="fig|28084.5.peg.393"/>
<dbReference type="OrthoDB" id="7057099at2"/>
<evidence type="ECO:0000313" key="1">
    <source>
        <dbReference type="EMBL" id="KTC82681.1"/>
    </source>
</evidence>
<dbReference type="InterPro" id="IPR043733">
    <property type="entry name" value="DUF5677"/>
</dbReference>
<name>A0A0W0SHM3_9GAMM</name>
<accession>A0A0W0SHM3</accession>
<dbReference type="EMBL" id="LNXW01000008">
    <property type="protein sequence ID" value="KTC82681.1"/>
    <property type="molecule type" value="Genomic_DNA"/>
</dbReference>
<dbReference type="AlphaFoldDB" id="A0A0W0SHM3"/>
<gene>
    <name evidence="1" type="ORF">Lche_0361</name>
</gene>
<organism evidence="1 2">
    <name type="scientific">Legionella cherrii</name>
    <dbReference type="NCBI Taxonomy" id="28084"/>
    <lineage>
        <taxon>Bacteria</taxon>
        <taxon>Pseudomonadati</taxon>
        <taxon>Pseudomonadota</taxon>
        <taxon>Gammaproteobacteria</taxon>
        <taxon>Legionellales</taxon>
        <taxon>Legionellaceae</taxon>
        <taxon>Legionella</taxon>
    </lineage>
</organism>
<reference evidence="1 2" key="1">
    <citation type="submission" date="2015-11" db="EMBL/GenBank/DDBJ databases">
        <title>Genomic analysis of 38 Legionella species identifies large and diverse effector repertoires.</title>
        <authorList>
            <person name="Burstein D."/>
            <person name="Amaro F."/>
            <person name="Zusman T."/>
            <person name="Lifshitz Z."/>
            <person name="Cohen O."/>
            <person name="Gilbert J.A."/>
            <person name="Pupko T."/>
            <person name="Shuman H.A."/>
            <person name="Segal G."/>
        </authorList>
    </citation>
    <scope>NUCLEOTIDE SEQUENCE [LARGE SCALE GENOMIC DNA]</scope>
    <source>
        <strain evidence="1 2">ORW</strain>
    </source>
</reference>
<proteinExistence type="predicted"/>
<dbReference type="RefSeq" id="WP_058387299.1">
    <property type="nucleotide sequence ID" value="NZ_LNXW01000008.1"/>
</dbReference>